<keyword evidence="10" id="KW-1185">Reference proteome</keyword>
<gene>
    <name evidence="9" type="ORF">CEUTPL_LOCUS5839</name>
</gene>
<dbReference type="GO" id="GO:0004577">
    <property type="term" value="F:N-acetylglucosaminyldiphosphodolichol N-acetylglucosaminyltransferase activity"/>
    <property type="evidence" value="ECO:0007669"/>
    <property type="project" value="UniProtKB-EC"/>
</dbReference>
<dbReference type="SUPFAM" id="SSF53756">
    <property type="entry name" value="UDP-Glycosyltransferase/glycogen phosphorylase"/>
    <property type="match status" value="1"/>
</dbReference>
<dbReference type="Pfam" id="PF04101">
    <property type="entry name" value="Glyco_tran_28_C"/>
    <property type="match status" value="1"/>
</dbReference>
<dbReference type="PANTHER" id="PTHR12867">
    <property type="entry name" value="GLYCOSYL TRANSFERASE-RELATED"/>
    <property type="match status" value="1"/>
</dbReference>
<dbReference type="EC" id="2.4.1.141" evidence="3"/>
<comment type="subcellular location">
    <subcellularLocation>
        <location evidence="1">Endoplasmic reticulum</location>
    </subcellularLocation>
</comment>
<dbReference type="GO" id="GO:0006488">
    <property type="term" value="P:dolichol-linked oligosaccharide biosynthetic process"/>
    <property type="evidence" value="ECO:0007669"/>
    <property type="project" value="InterPro"/>
</dbReference>
<dbReference type="OrthoDB" id="20273at2759"/>
<organism evidence="9 10">
    <name type="scientific">Ceutorhynchus assimilis</name>
    <name type="common">cabbage seed weevil</name>
    <dbReference type="NCBI Taxonomy" id="467358"/>
    <lineage>
        <taxon>Eukaryota</taxon>
        <taxon>Metazoa</taxon>
        <taxon>Ecdysozoa</taxon>
        <taxon>Arthropoda</taxon>
        <taxon>Hexapoda</taxon>
        <taxon>Insecta</taxon>
        <taxon>Pterygota</taxon>
        <taxon>Neoptera</taxon>
        <taxon>Endopterygota</taxon>
        <taxon>Coleoptera</taxon>
        <taxon>Polyphaga</taxon>
        <taxon>Cucujiformia</taxon>
        <taxon>Curculionidae</taxon>
        <taxon>Ceutorhynchinae</taxon>
        <taxon>Ceutorhynchus</taxon>
    </lineage>
</organism>
<dbReference type="InterPro" id="IPR007235">
    <property type="entry name" value="Glyco_trans_28_C"/>
</dbReference>
<dbReference type="PANTHER" id="PTHR12867:SF6">
    <property type="entry name" value="N-ACETYLGLUCOSAMINYLDIPHOSPHODOLICHOL N-ACETYLGLUCOSAMINYLTRANSFERASE"/>
    <property type="match status" value="1"/>
</dbReference>
<evidence type="ECO:0000256" key="7">
    <source>
        <dbReference type="ARBA" id="ARBA00022824"/>
    </source>
</evidence>
<evidence type="ECO:0000256" key="6">
    <source>
        <dbReference type="ARBA" id="ARBA00022679"/>
    </source>
</evidence>
<feature type="domain" description="Glycosyl transferase family 28 C-terminal" evidence="8">
    <location>
        <begin position="3"/>
        <end position="137"/>
    </location>
</feature>
<evidence type="ECO:0000256" key="3">
    <source>
        <dbReference type="ARBA" id="ARBA00012614"/>
    </source>
</evidence>
<accession>A0A9N9MQU0</accession>
<keyword evidence="7" id="KW-0256">Endoplasmic reticulum</keyword>
<comment type="similarity">
    <text evidence="2">Belongs to the glycosyltransferase 28 family.</text>
</comment>
<name>A0A9N9MQU0_9CUCU</name>
<dbReference type="Proteomes" id="UP001152799">
    <property type="component" value="Chromosome 2"/>
</dbReference>
<keyword evidence="6" id="KW-0808">Transferase</keyword>
<reference evidence="9" key="1">
    <citation type="submission" date="2022-01" db="EMBL/GenBank/DDBJ databases">
        <authorList>
            <person name="King R."/>
        </authorList>
    </citation>
    <scope>NUCLEOTIDE SEQUENCE</scope>
</reference>
<proteinExistence type="inferred from homology"/>
<evidence type="ECO:0000256" key="2">
    <source>
        <dbReference type="ARBA" id="ARBA00006962"/>
    </source>
</evidence>
<dbReference type="Gene3D" id="3.40.50.2000">
    <property type="entry name" value="Glycogen Phosphorylase B"/>
    <property type="match status" value="1"/>
</dbReference>
<evidence type="ECO:0000256" key="1">
    <source>
        <dbReference type="ARBA" id="ARBA00004240"/>
    </source>
</evidence>
<dbReference type="GO" id="GO:0005783">
    <property type="term" value="C:endoplasmic reticulum"/>
    <property type="evidence" value="ECO:0007669"/>
    <property type="project" value="UniProtKB-SubCell"/>
</dbReference>
<evidence type="ECO:0000256" key="4">
    <source>
        <dbReference type="ARBA" id="ARBA00017468"/>
    </source>
</evidence>
<evidence type="ECO:0000313" key="9">
    <source>
        <dbReference type="EMBL" id="CAG9765225.1"/>
    </source>
</evidence>
<evidence type="ECO:0000313" key="10">
    <source>
        <dbReference type="Proteomes" id="UP001152799"/>
    </source>
</evidence>
<evidence type="ECO:0000256" key="5">
    <source>
        <dbReference type="ARBA" id="ARBA00022676"/>
    </source>
</evidence>
<dbReference type="EMBL" id="OU892278">
    <property type="protein sequence ID" value="CAG9765225.1"/>
    <property type="molecule type" value="Genomic_DNA"/>
</dbReference>
<evidence type="ECO:0000259" key="8">
    <source>
        <dbReference type="Pfam" id="PF04101"/>
    </source>
</evidence>
<dbReference type="InterPro" id="IPR039042">
    <property type="entry name" value="Alg13-like"/>
</dbReference>
<keyword evidence="5" id="KW-0328">Glycosyltransferase</keyword>
<protein>
    <recommendedName>
        <fullName evidence="4">UDP-N-acetylglucosamine transferase subunit ALG13</fullName>
        <ecNumber evidence="3">2.4.1.141</ecNumber>
    </recommendedName>
</protein>
<dbReference type="AlphaFoldDB" id="A0A9N9MQU0"/>
<sequence>MKTVFVTVGTTKFPKLVDTITTLDVIKTLKNLGYDNVQIQTGKDFHKPNIDPLLKNVTVNLQEQSWAVKLLDFDVTINYNTYFDNFEEQIRKADLVISHAGAGSCLDVLRLKKPLIVVTNEDLMDNHQTELAEQLQKDKHLFFCNCNTLVDTLHKDFINLVPHPQPDKNLFSNYLDKCCGFVQ</sequence>